<dbReference type="Proteomes" id="UP000037151">
    <property type="component" value="Unassembled WGS sequence"/>
</dbReference>
<comment type="similarity">
    <text evidence="1">Belongs to the ABC transporter superfamily.</text>
</comment>
<evidence type="ECO:0000256" key="1">
    <source>
        <dbReference type="ARBA" id="ARBA00005417"/>
    </source>
</evidence>
<dbReference type="AlphaFoldDB" id="A0A0L0K9E6"/>
<dbReference type="InterPro" id="IPR003593">
    <property type="entry name" value="AAA+_ATPase"/>
</dbReference>
<proteinExistence type="inferred from homology"/>
<evidence type="ECO:0000256" key="2">
    <source>
        <dbReference type="ARBA" id="ARBA00022448"/>
    </source>
</evidence>
<evidence type="ECO:0000256" key="4">
    <source>
        <dbReference type="ARBA" id="ARBA00022840"/>
    </source>
</evidence>
<dbReference type="Gene3D" id="3.40.50.300">
    <property type="entry name" value="P-loop containing nucleotide triphosphate hydrolases"/>
    <property type="match status" value="1"/>
</dbReference>
<dbReference type="PANTHER" id="PTHR43335:SF4">
    <property type="entry name" value="ABC TRANSPORTER, ATP-BINDING PROTEIN"/>
    <property type="match status" value="1"/>
</dbReference>
<dbReference type="PANTHER" id="PTHR43335">
    <property type="entry name" value="ABC TRANSPORTER, ATP-BINDING PROTEIN"/>
    <property type="match status" value="1"/>
</dbReference>
<dbReference type="GO" id="GO:0016887">
    <property type="term" value="F:ATP hydrolysis activity"/>
    <property type="evidence" value="ECO:0007669"/>
    <property type="project" value="InterPro"/>
</dbReference>
<dbReference type="PROSITE" id="PS50893">
    <property type="entry name" value="ABC_TRANSPORTER_2"/>
    <property type="match status" value="1"/>
</dbReference>
<keyword evidence="3" id="KW-0547">Nucleotide-binding</keyword>
<protein>
    <submittedName>
        <fullName evidence="6">ABC transporter ATP-binding protein</fullName>
    </submittedName>
</protein>
<dbReference type="SMART" id="SM00382">
    <property type="entry name" value="AAA"/>
    <property type="match status" value="1"/>
</dbReference>
<dbReference type="OrthoDB" id="5116176at2"/>
<keyword evidence="2" id="KW-0813">Transport</keyword>
<organism evidence="6 7">
    <name type="scientific">Streptomyces acidiscabies</name>
    <dbReference type="NCBI Taxonomy" id="42234"/>
    <lineage>
        <taxon>Bacteria</taxon>
        <taxon>Bacillati</taxon>
        <taxon>Actinomycetota</taxon>
        <taxon>Actinomycetes</taxon>
        <taxon>Kitasatosporales</taxon>
        <taxon>Streptomycetaceae</taxon>
        <taxon>Streptomyces</taxon>
    </lineage>
</organism>
<dbReference type="Pfam" id="PF00005">
    <property type="entry name" value="ABC_tran"/>
    <property type="match status" value="1"/>
</dbReference>
<dbReference type="EMBL" id="JPPY01000103">
    <property type="protein sequence ID" value="KND34722.1"/>
    <property type="molecule type" value="Genomic_DNA"/>
</dbReference>
<dbReference type="InterPro" id="IPR003439">
    <property type="entry name" value="ABC_transporter-like_ATP-bd"/>
</dbReference>
<gene>
    <name evidence="6" type="ORF">IQ63_15510</name>
</gene>
<dbReference type="GO" id="GO:0005524">
    <property type="term" value="F:ATP binding"/>
    <property type="evidence" value="ECO:0007669"/>
    <property type="project" value="UniProtKB-KW"/>
</dbReference>
<evidence type="ECO:0000313" key="7">
    <source>
        <dbReference type="Proteomes" id="UP000037151"/>
    </source>
</evidence>
<dbReference type="PATRIC" id="fig|42234.21.peg.3192"/>
<dbReference type="RefSeq" id="WP_050371200.1">
    <property type="nucleotide sequence ID" value="NZ_KQ257820.1"/>
</dbReference>
<evidence type="ECO:0000256" key="3">
    <source>
        <dbReference type="ARBA" id="ARBA00022741"/>
    </source>
</evidence>
<comment type="caution">
    <text evidence="6">The sequence shown here is derived from an EMBL/GenBank/DDBJ whole genome shotgun (WGS) entry which is preliminary data.</text>
</comment>
<sequence length="242" mass="26132">MTDAIDITGLTKRYGDHTAVEDVSFTVRSGRVVGLLGRNGAGKTTTLRMLLGLARPTHGTATIFGHPYAQLPRAAHRVGVSIDGIGPSAAASGRADLRIWAQAIGLPRTRVDDVLEQVGLASDAHRKVRDYSQGMRQRHALATALLADPELLILDEPANGLDPDGIRWLRELLRSLAAEGRTVLVSSHILAEVEQMADDIVILQRTLRYSGSTAELTRDGELSLESRFFDLAGPAVKEDVRA</sequence>
<evidence type="ECO:0000313" key="6">
    <source>
        <dbReference type="EMBL" id="KND34722.1"/>
    </source>
</evidence>
<evidence type="ECO:0000259" key="5">
    <source>
        <dbReference type="PROSITE" id="PS50893"/>
    </source>
</evidence>
<dbReference type="InterPro" id="IPR027417">
    <property type="entry name" value="P-loop_NTPase"/>
</dbReference>
<dbReference type="SUPFAM" id="SSF52540">
    <property type="entry name" value="P-loop containing nucleoside triphosphate hydrolases"/>
    <property type="match status" value="1"/>
</dbReference>
<name>A0A0L0K9E6_9ACTN</name>
<feature type="domain" description="ABC transporter" evidence="5">
    <location>
        <begin position="5"/>
        <end position="230"/>
    </location>
</feature>
<reference evidence="7" key="1">
    <citation type="submission" date="2014-07" db="EMBL/GenBank/DDBJ databases">
        <title>Genome sequencing of plant-pathogenic Streptomyces species.</title>
        <authorList>
            <person name="Harrison J."/>
            <person name="Sapp M."/>
            <person name="Thwaites R."/>
            <person name="Studholme D.J."/>
        </authorList>
    </citation>
    <scope>NUCLEOTIDE SEQUENCE [LARGE SCALE GENOMIC DNA]</scope>
    <source>
        <strain evidence="7">NCPPB 4445</strain>
    </source>
</reference>
<keyword evidence="4 6" id="KW-0067">ATP-binding</keyword>
<accession>A0A0L0K9E6</accession>